<sequence length="1345" mass="155644">MEYLCSVENNHQVRVNGFKMLLYLIDAQEEETDAKCKELLKNAVSLQPFLGEYPQNSVTLKTKLIQVEGISTKVKCTNSAKENIELFDLLMSFITNTASNKTMWLEILKKEFITSFYPNICQELNIIDKDDTSGFKTHYQKMSSVLFDNLENTQIVVEIFRQALLLSTQHESTVTESISQYEKWFLNKEKPHLIRAQLQSYFRMFITHISDAIRISTTSNDLEVLSARFIKMISIFEKISQEENDYLSSLTWKFLLEKVVDLITAIARSMNANADILKIFEMIVGNLYGTLFTIWVNSRTTQRFLWCKLKELFAITREQFPVVVQWKRTLLKLTGMLHHFLYNTKEKILTQKEEAEISRRSSDILFLKLDSDSRNKNTFEPEKDVQLLPTTTQEEKSIPYFLMFRENNWNNKIGLFFWANIFHLIGNIDTIQNSDIKTYCMASYVEIYDALFRIKHLIPDSIYSMDPPINELFIPIFLESVSYDDKFKKARNIGCGGFSIMLCHTHIPLSEEMLSYFYLGLAKALSLTDHELTSTILRYTSHLFGYCFPGVNCLINAYLSRLEIFFNPNYQKPIDDNIYIHGIALLSSLICIQDQFSNAEIFDITNLMNLHKETWPDFVQIQTEYTNEIQQREEFASNLDEAKEEKEKIIQNEKERQQKTKENWEKKNIFKDIQFLFDSNEQIRFRILKILSGIVSKNKSDSVTNYVLSVICSLCVAELKTPSLKTFPIVEESISIFLRHISHESEVVSQMSSNYISILAKFSEQIHKLNKDFVPSIITKLSNKIIEELGQVSNNKIKGILPNTYFGFESLVQLLINSSCLLEESQTPSLVFQSTVNALSKFNNNIGNFEVTIQNKSKRSLEDISQNLLFRSLNYMNNFPFLEGPEVISSRIKEGEHDIDTKDQKITQYTQAFSFGTNTLIIAHKLPDSDGRKIRITIRDSTGKYTWDLENILNLDDGIMQKSIDLKKRPLPKIHQNGSDINLKPFARSKANIPEYTDGIDISNVNVFHEMLDYIHEKFNEKIEQKVKKNEQLISDYNNQTSKVEEAIKSLPKTTTTIANAKETEPTVPENLSHFCRLFLSHIGMINLQNHNQLVQLAHNEKLFKSIQQLDSISERQTFSVGVIFQGREQRTALELVSNENGSPLYEEFVNCLGWDVDFEYHLGFSGEFPSLKKATVIFPYFANSELEMVFHVLTRIPNDPQDEKQNQKKQMLSKFPVNIVWCESERDYSQLILPSAGLYSTIIVYPLPNGMFRIQVLIKTKNPFYGPTIDAMILNKASLPFLIRESIIVANKFFILQNQDSKEQITKRKDLIRQIIQQSQLQPPFTNYHAANVIGKSHSENSLN</sequence>
<keyword evidence="1" id="KW-0343">GTPase activation</keyword>
<keyword evidence="2" id="KW-0597">Phosphoprotein</keyword>
<evidence type="ECO:0000256" key="1">
    <source>
        <dbReference type="ARBA" id="ARBA00022468"/>
    </source>
</evidence>
<dbReference type="Pfam" id="PF20412">
    <property type="entry name" value="RALGAPB_N"/>
    <property type="match status" value="1"/>
</dbReference>
<name>A0A9Q0LS87_ANAIG</name>
<dbReference type="InterPro" id="IPR046859">
    <property type="entry name" value="RGPA/RALGAPB_N"/>
</dbReference>
<evidence type="ECO:0000256" key="2">
    <source>
        <dbReference type="ARBA" id="ARBA00022553"/>
    </source>
</evidence>
<protein>
    <submittedName>
        <fullName evidence="5">Rho gtpase-activating protein</fullName>
    </submittedName>
</protein>
<dbReference type="Gene3D" id="3.40.50.11210">
    <property type="entry name" value="Rap/Ran-GAP"/>
    <property type="match status" value="1"/>
</dbReference>
<dbReference type="GO" id="GO:0051056">
    <property type="term" value="P:regulation of small GTPase mediated signal transduction"/>
    <property type="evidence" value="ECO:0007669"/>
    <property type="project" value="InterPro"/>
</dbReference>
<dbReference type="GO" id="GO:0005737">
    <property type="term" value="C:cytoplasm"/>
    <property type="evidence" value="ECO:0007669"/>
    <property type="project" value="TreeGrafter"/>
</dbReference>
<keyword evidence="3" id="KW-0175">Coiled coil</keyword>
<dbReference type="InterPro" id="IPR000331">
    <property type="entry name" value="Rap/Ran_GAP_dom"/>
</dbReference>
<dbReference type="FunFam" id="3.40.50.11210:FF:000001">
    <property type="entry name" value="Ral GTPase-activating protein subunit alpha-1 isoform 1"/>
    <property type="match status" value="1"/>
</dbReference>
<feature type="coiled-coil region" evidence="3">
    <location>
        <begin position="625"/>
        <end position="667"/>
    </location>
</feature>
<feature type="domain" description="Rap-GAP" evidence="4">
    <location>
        <begin position="1107"/>
        <end position="1316"/>
    </location>
</feature>
<accession>A0A9Q0LS87</accession>
<evidence type="ECO:0000313" key="5">
    <source>
        <dbReference type="EMBL" id="KAJ5078077.1"/>
    </source>
</evidence>
<dbReference type="OrthoDB" id="19311at2759"/>
<dbReference type="PROSITE" id="PS50085">
    <property type="entry name" value="RAPGAP"/>
    <property type="match status" value="1"/>
</dbReference>
<dbReference type="Proteomes" id="UP001149090">
    <property type="component" value="Unassembled WGS sequence"/>
</dbReference>
<keyword evidence="6" id="KW-1185">Reference proteome</keyword>
<dbReference type="SUPFAM" id="SSF48371">
    <property type="entry name" value="ARM repeat"/>
    <property type="match status" value="1"/>
</dbReference>
<comment type="caution">
    <text evidence="5">The sequence shown here is derived from an EMBL/GenBank/DDBJ whole genome shotgun (WGS) entry which is preliminary data.</text>
</comment>
<dbReference type="InterPro" id="IPR035974">
    <property type="entry name" value="Rap/Ran-GAP_sf"/>
</dbReference>
<dbReference type="PANTHER" id="PTHR10063">
    <property type="entry name" value="TUBERIN"/>
    <property type="match status" value="1"/>
</dbReference>
<evidence type="ECO:0000256" key="3">
    <source>
        <dbReference type="SAM" id="Coils"/>
    </source>
</evidence>
<dbReference type="GO" id="GO:0005634">
    <property type="term" value="C:nucleus"/>
    <property type="evidence" value="ECO:0007669"/>
    <property type="project" value="InterPro"/>
</dbReference>
<dbReference type="InterPro" id="IPR016024">
    <property type="entry name" value="ARM-type_fold"/>
</dbReference>
<dbReference type="InterPro" id="IPR027107">
    <property type="entry name" value="Tuberin/Ral-act_asu"/>
</dbReference>
<dbReference type="EMBL" id="JAPDFW010000055">
    <property type="protein sequence ID" value="KAJ5078077.1"/>
    <property type="molecule type" value="Genomic_DNA"/>
</dbReference>
<evidence type="ECO:0000259" key="4">
    <source>
        <dbReference type="PROSITE" id="PS50085"/>
    </source>
</evidence>
<dbReference type="PANTHER" id="PTHR10063:SF11">
    <property type="entry name" value="RHO GTPASE-ACTIVATING PROTEIN CG5521-RELATED"/>
    <property type="match status" value="1"/>
</dbReference>
<dbReference type="OMA" id="MFITHIS"/>
<dbReference type="Pfam" id="PF02145">
    <property type="entry name" value="Rap_GAP"/>
    <property type="match status" value="1"/>
</dbReference>
<evidence type="ECO:0000313" key="6">
    <source>
        <dbReference type="Proteomes" id="UP001149090"/>
    </source>
</evidence>
<organism evidence="5 6">
    <name type="scientific">Anaeramoeba ignava</name>
    <name type="common">Anaerobic marine amoeba</name>
    <dbReference type="NCBI Taxonomy" id="1746090"/>
    <lineage>
        <taxon>Eukaryota</taxon>
        <taxon>Metamonada</taxon>
        <taxon>Anaeramoebidae</taxon>
        <taxon>Anaeramoeba</taxon>
    </lineage>
</organism>
<dbReference type="GO" id="GO:0005096">
    <property type="term" value="F:GTPase activator activity"/>
    <property type="evidence" value="ECO:0007669"/>
    <property type="project" value="UniProtKB-KW"/>
</dbReference>
<proteinExistence type="predicted"/>
<reference evidence="5" key="1">
    <citation type="submission" date="2022-10" db="EMBL/GenBank/DDBJ databases">
        <title>Novel sulphate-reducing endosymbionts in the free-living metamonad Anaeramoeba.</title>
        <authorList>
            <person name="Jerlstrom-Hultqvist J."/>
            <person name="Cepicka I."/>
            <person name="Gallot-Lavallee L."/>
            <person name="Salas-Leiva D."/>
            <person name="Curtis B.A."/>
            <person name="Zahonova K."/>
            <person name="Pipaliya S."/>
            <person name="Dacks J."/>
            <person name="Roger A.J."/>
        </authorList>
    </citation>
    <scope>NUCLEOTIDE SEQUENCE</scope>
    <source>
        <strain evidence="5">BMAN</strain>
    </source>
</reference>
<dbReference type="SUPFAM" id="SSF111347">
    <property type="entry name" value="Rap/Ran-GAP"/>
    <property type="match status" value="1"/>
</dbReference>
<gene>
    <name evidence="5" type="ORF">M0811_05335</name>
</gene>